<dbReference type="GO" id="GO:0046872">
    <property type="term" value="F:metal ion binding"/>
    <property type="evidence" value="ECO:0007669"/>
    <property type="project" value="UniProtKB-KW"/>
</dbReference>
<protein>
    <submittedName>
        <fullName evidence="7">CHORD domain-containing protein</fullName>
    </submittedName>
</protein>
<evidence type="ECO:0000259" key="4">
    <source>
        <dbReference type="PROSITE" id="PS51203"/>
    </source>
</evidence>
<dbReference type="AlphaFoldDB" id="A0A1I7XRP7"/>
<dbReference type="InterPro" id="IPR039790">
    <property type="entry name" value="CHRD1"/>
</dbReference>
<evidence type="ECO:0000256" key="3">
    <source>
        <dbReference type="ARBA" id="ARBA00022833"/>
    </source>
</evidence>
<proteinExistence type="predicted"/>
<dbReference type="Pfam" id="PF04969">
    <property type="entry name" value="CS"/>
    <property type="match status" value="1"/>
</dbReference>
<organism evidence="6 7">
    <name type="scientific">Heterorhabditis bacteriophora</name>
    <name type="common">Entomopathogenic nematode worm</name>
    <dbReference type="NCBI Taxonomy" id="37862"/>
    <lineage>
        <taxon>Eukaryota</taxon>
        <taxon>Metazoa</taxon>
        <taxon>Ecdysozoa</taxon>
        <taxon>Nematoda</taxon>
        <taxon>Chromadorea</taxon>
        <taxon>Rhabditida</taxon>
        <taxon>Rhabditina</taxon>
        <taxon>Rhabditomorpha</taxon>
        <taxon>Strongyloidea</taxon>
        <taxon>Heterorhabditidae</taxon>
        <taxon>Heterorhabditis</taxon>
    </lineage>
</organism>
<accession>A0A1I7XRP7</accession>
<dbReference type="SUPFAM" id="SSF49764">
    <property type="entry name" value="HSP20-like chaperones"/>
    <property type="match status" value="1"/>
</dbReference>
<dbReference type="InterPro" id="IPR007051">
    <property type="entry name" value="CHORD_dom"/>
</dbReference>
<dbReference type="Proteomes" id="UP000095283">
    <property type="component" value="Unplaced"/>
</dbReference>
<evidence type="ECO:0000313" key="6">
    <source>
        <dbReference type="Proteomes" id="UP000095283"/>
    </source>
</evidence>
<name>A0A1I7XRP7_HETBA</name>
<dbReference type="Pfam" id="PF04968">
    <property type="entry name" value="CHORD"/>
    <property type="match status" value="1"/>
</dbReference>
<keyword evidence="3" id="KW-0862">Zinc</keyword>
<dbReference type="Gene3D" id="4.10.1130.20">
    <property type="match status" value="1"/>
</dbReference>
<dbReference type="PANTHER" id="PTHR46983">
    <property type="entry name" value="CYSTEINE AND HISTIDINE-RICH DOMAIN-CONTAINING PROTEIN 1"/>
    <property type="match status" value="1"/>
</dbReference>
<evidence type="ECO:0000313" key="7">
    <source>
        <dbReference type="WBParaSite" id="Hba_20009"/>
    </source>
</evidence>
<evidence type="ECO:0000256" key="1">
    <source>
        <dbReference type="ARBA" id="ARBA00022723"/>
    </source>
</evidence>
<sequence>MDRTNGCQLRQVRNLHQVLMNYFNAITKDVARNSAFLKIIMEDEVIVWNGLNKPADRKTKEERVEKLLKVEVTDSARGAIARYLHQSSSNHVVEELRIGTPCRNSGCDKVYAGPEFNLSECISHPGQAVFHEGMKYWSCCQRKTSNFNAFLSQEGCAKVQHQWSTNEKVDNVRDDWFSSNGNITINIYCKGALPDDLSVSSDGQMLRVHVVYGFGRKETDIIYDLWGEIVCEDSKVVVGERKVGIFLVLYYHKNSRKNYL</sequence>
<feature type="domain" description="CHORD" evidence="5">
    <location>
        <begin position="102"/>
        <end position="161"/>
    </location>
</feature>
<feature type="domain" description="CS" evidence="4">
    <location>
        <begin position="169"/>
        <end position="260"/>
    </location>
</feature>
<dbReference type="PROSITE" id="PS51203">
    <property type="entry name" value="CS"/>
    <property type="match status" value="1"/>
</dbReference>
<evidence type="ECO:0000259" key="5">
    <source>
        <dbReference type="PROSITE" id="PS51401"/>
    </source>
</evidence>
<dbReference type="PROSITE" id="PS51401">
    <property type="entry name" value="CHORD"/>
    <property type="match status" value="1"/>
</dbReference>
<dbReference type="InterPro" id="IPR007052">
    <property type="entry name" value="CS_dom"/>
</dbReference>
<dbReference type="PANTHER" id="PTHR46983:SF3">
    <property type="entry name" value="CHPADIPLOID STATE MAINTENANCE PROTEIN CHPA"/>
    <property type="match status" value="1"/>
</dbReference>
<keyword evidence="6" id="KW-1185">Reference proteome</keyword>
<dbReference type="WBParaSite" id="Hba_20009">
    <property type="protein sequence ID" value="Hba_20009"/>
    <property type="gene ID" value="Hba_20009"/>
</dbReference>
<keyword evidence="2" id="KW-0677">Repeat</keyword>
<dbReference type="CDD" id="cd06466">
    <property type="entry name" value="p23_CS_SGT1_like"/>
    <property type="match status" value="1"/>
</dbReference>
<keyword evidence="1" id="KW-0479">Metal-binding</keyword>
<evidence type="ECO:0000256" key="2">
    <source>
        <dbReference type="ARBA" id="ARBA00022737"/>
    </source>
</evidence>
<reference evidence="7" key="1">
    <citation type="submission" date="2016-11" db="UniProtKB">
        <authorList>
            <consortium name="WormBaseParasite"/>
        </authorList>
    </citation>
    <scope>IDENTIFICATION</scope>
</reference>
<dbReference type="InterPro" id="IPR008978">
    <property type="entry name" value="HSP20-like_chaperone"/>
</dbReference>
<dbReference type="Gene3D" id="2.60.40.790">
    <property type="match status" value="1"/>
</dbReference>